<protein>
    <submittedName>
        <fullName evidence="3">Uncharacterized protein</fullName>
    </submittedName>
</protein>
<dbReference type="Proteomes" id="UP001464923">
    <property type="component" value="Unassembled WGS sequence"/>
</dbReference>
<feature type="transmembrane region" description="Helical" evidence="2">
    <location>
        <begin position="107"/>
        <end position="126"/>
    </location>
</feature>
<feature type="compositionally biased region" description="Basic and acidic residues" evidence="1">
    <location>
        <begin position="1"/>
        <end position="17"/>
    </location>
</feature>
<dbReference type="RefSeq" id="WP_345649375.1">
    <property type="nucleotide sequence ID" value="NZ_BAABLY010000061.1"/>
</dbReference>
<feature type="transmembrane region" description="Helical" evidence="2">
    <location>
        <begin position="80"/>
        <end position="101"/>
    </location>
</feature>
<feature type="compositionally biased region" description="Pro residues" evidence="1">
    <location>
        <begin position="43"/>
        <end position="60"/>
    </location>
</feature>
<feature type="transmembrane region" description="Helical" evidence="2">
    <location>
        <begin position="138"/>
        <end position="158"/>
    </location>
</feature>
<reference evidence="3 4" key="1">
    <citation type="submission" date="2024-03" db="EMBL/GenBank/DDBJ databases">
        <title>Draft genome sequence of Pseudonocardia tropica JCM 19149.</title>
        <authorList>
            <person name="Butdee W."/>
            <person name="Duangmal K."/>
        </authorList>
    </citation>
    <scope>NUCLEOTIDE SEQUENCE [LARGE SCALE GENOMIC DNA]</scope>
    <source>
        <strain evidence="3 4">JCM 19149</strain>
    </source>
</reference>
<gene>
    <name evidence="3" type="ORF">WHI96_10350</name>
</gene>
<keyword evidence="2" id="KW-1133">Transmembrane helix</keyword>
<organism evidence="3 4">
    <name type="scientific">Pseudonocardia tropica</name>
    <dbReference type="NCBI Taxonomy" id="681289"/>
    <lineage>
        <taxon>Bacteria</taxon>
        <taxon>Bacillati</taxon>
        <taxon>Actinomycetota</taxon>
        <taxon>Actinomycetes</taxon>
        <taxon>Pseudonocardiales</taxon>
        <taxon>Pseudonocardiaceae</taxon>
        <taxon>Pseudonocardia</taxon>
    </lineage>
</organism>
<keyword evidence="4" id="KW-1185">Reference proteome</keyword>
<evidence type="ECO:0000313" key="4">
    <source>
        <dbReference type="Proteomes" id="UP001464923"/>
    </source>
</evidence>
<keyword evidence="2" id="KW-0472">Membrane</keyword>
<comment type="caution">
    <text evidence="3">The sequence shown here is derived from an EMBL/GenBank/DDBJ whole genome shotgun (WGS) entry which is preliminary data.</text>
</comment>
<name>A0ABV1JTG2_9PSEU</name>
<sequence length="159" mass="15867">MSGTDPADRPGPDEPARPDPPGAAGATPSWQGAPGFSGVDPGSVPPHAPLPGAPPYPPGTEPERAAVADRSPQPPGVAAVLPRCVATVAGWVAVALLPALFTGVGSWPLRGLALVVPWGLAALALVFPARRGVGPGGLVALAFAPFWLVHALLVGLLGW</sequence>
<keyword evidence="2" id="KW-0812">Transmembrane</keyword>
<dbReference type="EMBL" id="JBEDNP010000005">
    <property type="protein sequence ID" value="MEQ3539223.1"/>
    <property type="molecule type" value="Genomic_DNA"/>
</dbReference>
<evidence type="ECO:0000256" key="1">
    <source>
        <dbReference type="SAM" id="MobiDB-lite"/>
    </source>
</evidence>
<accession>A0ABV1JTG2</accession>
<evidence type="ECO:0000256" key="2">
    <source>
        <dbReference type="SAM" id="Phobius"/>
    </source>
</evidence>
<evidence type="ECO:0000313" key="3">
    <source>
        <dbReference type="EMBL" id="MEQ3539223.1"/>
    </source>
</evidence>
<feature type="region of interest" description="Disordered" evidence="1">
    <location>
        <begin position="1"/>
        <end position="74"/>
    </location>
</feature>
<proteinExistence type="predicted"/>